<dbReference type="EMBL" id="PGTN01000401">
    <property type="protein sequence ID" value="PJF46178.1"/>
    <property type="molecule type" value="Genomic_DNA"/>
</dbReference>
<protein>
    <submittedName>
        <fullName evidence="1">Uncharacterized protein</fullName>
    </submittedName>
</protein>
<gene>
    <name evidence="1" type="ORF">CUN48_15125</name>
</gene>
<name>A0A2M8Q8P7_9CHLR</name>
<reference evidence="1 2" key="1">
    <citation type="submission" date="2017-11" db="EMBL/GenBank/DDBJ databases">
        <title>Evolution of Phototrophy in the Chloroflexi Phylum Driven by Horizontal Gene Transfer.</title>
        <authorList>
            <person name="Ward L.M."/>
            <person name="Hemp J."/>
            <person name="Shih P.M."/>
            <person name="Mcglynn S.E."/>
            <person name="Fischer W."/>
        </authorList>
    </citation>
    <scope>NUCLEOTIDE SEQUENCE [LARGE SCALE GENOMIC DNA]</scope>
    <source>
        <strain evidence="1">JP3_7</strain>
    </source>
</reference>
<sequence>MQSADVAALTRITIQDMLAAFGLNRLRHGRRLLSALCHRPAQRFARTVAEFDRRIAATGLQAAAAWALERFATTVQADGIDCIPQDSP</sequence>
<feature type="non-terminal residue" evidence="1">
    <location>
        <position position="88"/>
    </location>
</feature>
<dbReference type="AlphaFoldDB" id="A0A2M8Q8P7"/>
<evidence type="ECO:0000313" key="1">
    <source>
        <dbReference type="EMBL" id="PJF46178.1"/>
    </source>
</evidence>
<organism evidence="1 2">
    <name type="scientific">Candidatus Thermofonsia Clade 3 bacterium</name>
    <dbReference type="NCBI Taxonomy" id="2364212"/>
    <lineage>
        <taxon>Bacteria</taxon>
        <taxon>Bacillati</taxon>
        <taxon>Chloroflexota</taxon>
        <taxon>Candidatus Thermofontia</taxon>
        <taxon>Candidatus Thermofonsia Clade 3</taxon>
    </lineage>
</organism>
<proteinExistence type="predicted"/>
<accession>A0A2M8Q8P7</accession>
<evidence type="ECO:0000313" key="2">
    <source>
        <dbReference type="Proteomes" id="UP000230790"/>
    </source>
</evidence>
<comment type="caution">
    <text evidence="1">The sequence shown here is derived from an EMBL/GenBank/DDBJ whole genome shotgun (WGS) entry which is preliminary data.</text>
</comment>
<dbReference type="Proteomes" id="UP000230790">
    <property type="component" value="Unassembled WGS sequence"/>
</dbReference>